<evidence type="ECO:0000256" key="1">
    <source>
        <dbReference type="SAM" id="Phobius"/>
    </source>
</evidence>
<keyword evidence="1" id="KW-0472">Membrane</keyword>
<feature type="transmembrane region" description="Helical" evidence="1">
    <location>
        <begin position="155"/>
        <end position="176"/>
    </location>
</feature>
<feature type="transmembrane region" description="Helical" evidence="1">
    <location>
        <begin position="92"/>
        <end position="110"/>
    </location>
</feature>
<name>A0ABP1PPF3_9HEXA</name>
<comment type="caution">
    <text evidence="2">The sequence shown here is derived from an EMBL/GenBank/DDBJ whole genome shotgun (WGS) entry which is preliminary data.</text>
</comment>
<feature type="transmembrane region" description="Helical" evidence="1">
    <location>
        <begin position="311"/>
        <end position="332"/>
    </location>
</feature>
<feature type="transmembrane region" description="Helical" evidence="1">
    <location>
        <begin position="197"/>
        <end position="230"/>
    </location>
</feature>
<feature type="transmembrane region" description="Helical" evidence="1">
    <location>
        <begin position="409"/>
        <end position="433"/>
    </location>
</feature>
<gene>
    <name evidence="2" type="ORF">ODALV1_LOCUS2275</name>
</gene>
<feature type="transmembrane region" description="Helical" evidence="1">
    <location>
        <begin position="474"/>
        <end position="492"/>
    </location>
</feature>
<protein>
    <submittedName>
        <fullName evidence="2">Uncharacterized protein</fullName>
    </submittedName>
</protein>
<reference evidence="2 3" key="1">
    <citation type="submission" date="2024-08" db="EMBL/GenBank/DDBJ databases">
        <authorList>
            <person name="Cucini C."/>
            <person name="Frati F."/>
        </authorList>
    </citation>
    <scope>NUCLEOTIDE SEQUENCE [LARGE SCALE GENOMIC DNA]</scope>
</reference>
<proteinExistence type="predicted"/>
<sequence length="720" mass="81379">MDRAAPVWKVVSKVYLFFERFITLPINFDKERGLFYVTKHGFHTKHRFQYSPFRFGCLCVLAFTLRILYKLFVQIVSPESNRHLQFGMEGVLLYTIGLLICMEALFCFWTDEFKADPLVSVVNLLFKLSKKRSSLYVESSITLFGYICLDVGEAVAVVATIGFLAFPGIAGLVPLVMEHDPATHMMKILMPNTNHILLRSLFAGLVQGSVAAFGAIVCLQILLIFVLIVYGFSEMINRALVDDERGRKVNLFKNSTYIINNANKEKKPSLLNIARDIRYNFEKEGLNFRPNLLIHRQLTIMQHISSDALEIYTPGLVFIGMCLVISTLFFCIRFDLPLAVSLPNTVIAFSVSCIMVGLMPVAGKVDQASLGFKQFWSVRLHSRLARMMLRSYPGDTIQFLWGWKFDTGATITIIASVGFLAFPAITTALPLVVRSVPAMHIAMQLLPNSSVITQQIFASAVTGLVTAFGAMTSLQLLLLLTGIVIEFCGMLHDATKIHNPWLALQFHKVKKVHNHVKKWKNAVNVKGVPQDHGKTKNPFNMVNMVVPVEDIATKTVLDIRKKRQIALRWNAAVHKTTIFRKSLIIYREIYILNTILADALFFYNPVLLLVGISLVVTNIFVPIRFPTLPIVIRGLTSVIAVTVIGIIIFLLPTGSLVLRASKKFYMFWKRRLRTSLNRKQLRSCRVLAIWIGPFCYYHEGTLLIVINIIFTYLGTLLINF</sequence>
<dbReference type="Proteomes" id="UP001642540">
    <property type="component" value="Unassembled WGS sequence"/>
</dbReference>
<dbReference type="EMBL" id="CAXLJM020000007">
    <property type="protein sequence ID" value="CAL8072678.1"/>
    <property type="molecule type" value="Genomic_DNA"/>
</dbReference>
<keyword evidence="3" id="KW-1185">Reference proteome</keyword>
<accession>A0ABP1PPF3</accession>
<evidence type="ECO:0000313" key="3">
    <source>
        <dbReference type="Proteomes" id="UP001642540"/>
    </source>
</evidence>
<feature type="transmembrane region" description="Helical" evidence="1">
    <location>
        <begin position="53"/>
        <end position="72"/>
    </location>
</feature>
<organism evidence="2 3">
    <name type="scientific">Orchesella dallaii</name>
    <dbReference type="NCBI Taxonomy" id="48710"/>
    <lineage>
        <taxon>Eukaryota</taxon>
        <taxon>Metazoa</taxon>
        <taxon>Ecdysozoa</taxon>
        <taxon>Arthropoda</taxon>
        <taxon>Hexapoda</taxon>
        <taxon>Collembola</taxon>
        <taxon>Entomobryomorpha</taxon>
        <taxon>Entomobryoidea</taxon>
        <taxon>Orchesellidae</taxon>
        <taxon>Orchesellinae</taxon>
        <taxon>Orchesella</taxon>
    </lineage>
</organism>
<feature type="transmembrane region" description="Helical" evidence="1">
    <location>
        <begin position="344"/>
        <end position="363"/>
    </location>
</feature>
<feature type="transmembrane region" description="Helical" evidence="1">
    <location>
        <begin position="590"/>
        <end position="623"/>
    </location>
</feature>
<feature type="transmembrane region" description="Helical" evidence="1">
    <location>
        <begin position="635"/>
        <end position="658"/>
    </location>
</feature>
<keyword evidence="1" id="KW-0812">Transmembrane</keyword>
<keyword evidence="1" id="KW-1133">Transmembrane helix</keyword>
<evidence type="ECO:0000313" key="2">
    <source>
        <dbReference type="EMBL" id="CAL8072678.1"/>
    </source>
</evidence>